<evidence type="ECO:0000256" key="6">
    <source>
        <dbReference type="ARBA" id="ARBA00023242"/>
    </source>
</evidence>
<feature type="compositionally biased region" description="Low complexity" evidence="7">
    <location>
        <begin position="369"/>
        <end position="384"/>
    </location>
</feature>
<dbReference type="Proteomes" id="UP001311799">
    <property type="component" value="Unassembled WGS sequence"/>
</dbReference>
<proteinExistence type="inferred from homology"/>
<evidence type="ECO:0000256" key="2">
    <source>
        <dbReference type="ARBA" id="ARBA00004186"/>
    </source>
</evidence>
<organism evidence="9 10">
    <name type="scientific">Cryptosporidium xiaoi</name>
    <dbReference type="NCBI Taxonomy" id="659607"/>
    <lineage>
        <taxon>Eukaryota</taxon>
        <taxon>Sar</taxon>
        <taxon>Alveolata</taxon>
        <taxon>Apicomplexa</taxon>
        <taxon>Conoidasida</taxon>
        <taxon>Coccidia</taxon>
        <taxon>Eucoccidiorida</taxon>
        <taxon>Eimeriorina</taxon>
        <taxon>Cryptosporidiidae</taxon>
        <taxon>Cryptosporidium</taxon>
    </lineage>
</organism>
<protein>
    <recommendedName>
        <fullName evidence="8">Inner centromere protein ARK-binding domain-containing protein</fullName>
    </recommendedName>
</protein>
<dbReference type="InterPro" id="IPR005635">
    <property type="entry name" value="Inner_centromere_prot_ARK-bd"/>
</dbReference>
<comment type="similarity">
    <text evidence="3">Belongs to the INCENP family.</text>
</comment>
<sequence length="784" mass="89277">MATDNTEIKIDKSVINSNNSSKMKNLENILNLIEDAKKSSFERLNETLSRIEKNYENNLSKYEEGFISLDYKMFDIDIPEMEVNPTENEISRNIINFLSEFVDRNKSKSNKINNSNDSCCTENKNNIKDICLSPAPKRTRNEEEESSFVASIIRLWENKTPKISSIWRKNKDEKFGTKRFGVSKMESLNIVSIDKVKVSEMETSDEYLGMFKDSNNKGNKHSTNLGDVIYNEKENSNIEDCIIDNNTNDENKMKVDENLNLTLNKSSIKTTKNMEFGTESEYKEKHSISIGLSPIQSPPLLALTPSTPVPIIQNTKMGHTNVEMTCSIETVKTVENNPTPICSSVNLLGDGEIKESESKRKTCDDKNSNSGDNTNNGEINNNDNEVNDNNDQDGDNDDEHESKRNFVSIEDSPLPPKPIRRLTGDKEKEIKHNNTIKEDKTYECEQTPVLKGGNLEGTPKEMNISNKVDSRIEEDGENDGKTDFARPERLSYIKRSGLRSILNHSANRVFKENHIGSGPGSASGSRSFHLVKTPTGKYGFYKCEVEGKDKQQKLGIGESPCRRYHKRLKLLPPINPEECYELTDSEDDTNNQIGVNGESKVNRTQKRIPLWARSMNWIPKMKEQRNVDPFSIFGDSCMFMDLEDVFQRPLYISTVARDNRIKSWQNDRVTSLNWSEDSLTSDELKQYKLRMNYYIDKSSEVYVTEPCFTPSPNPMVNGAWNHINKQRINSGGTTVIRKALNLSVHRLNSNNSQKLVLQNNCCSTDENNNSSNIHQNNDFHITNS</sequence>
<evidence type="ECO:0000256" key="4">
    <source>
        <dbReference type="ARBA" id="ARBA00022490"/>
    </source>
</evidence>
<evidence type="ECO:0000256" key="7">
    <source>
        <dbReference type="SAM" id="MobiDB-lite"/>
    </source>
</evidence>
<reference evidence="9 10" key="1">
    <citation type="submission" date="2023-10" db="EMBL/GenBank/DDBJ databases">
        <title>Comparative genomics analysis reveals potential genetic determinants of host preference in Cryptosporidium xiaoi.</title>
        <authorList>
            <person name="Xiao L."/>
            <person name="Li J."/>
        </authorList>
    </citation>
    <scope>NUCLEOTIDE SEQUENCE [LARGE SCALE GENOMIC DNA]</scope>
    <source>
        <strain evidence="9 10">52996</strain>
    </source>
</reference>
<feature type="compositionally biased region" description="Acidic residues" evidence="7">
    <location>
        <begin position="385"/>
        <end position="399"/>
    </location>
</feature>
<feature type="domain" description="Inner centromere protein ARK-binding" evidence="8">
    <location>
        <begin position="583"/>
        <end position="646"/>
    </location>
</feature>
<gene>
    <name evidence="9" type="ORF">RS030_71133</name>
</gene>
<comment type="subcellular location">
    <subcellularLocation>
        <location evidence="2">Cytoplasm</location>
        <location evidence="2">Cytoskeleton</location>
        <location evidence="2">Spindle</location>
    </subcellularLocation>
    <subcellularLocation>
        <location evidence="1">Nucleus</location>
    </subcellularLocation>
</comment>
<dbReference type="GO" id="GO:0005634">
    <property type="term" value="C:nucleus"/>
    <property type="evidence" value="ECO:0007669"/>
    <property type="project" value="UniProtKB-SubCell"/>
</dbReference>
<feature type="compositionally biased region" description="Basic and acidic residues" evidence="7">
    <location>
        <begin position="355"/>
        <end position="367"/>
    </location>
</feature>
<keyword evidence="4" id="KW-0963">Cytoplasm</keyword>
<keyword evidence="5" id="KW-0206">Cytoskeleton</keyword>
<feature type="region of interest" description="Disordered" evidence="7">
    <location>
        <begin position="355"/>
        <end position="429"/>
    </location>
</feature>
<evidence type="ECO:0000256" key="3">
    <source>
        <dbReference type="ARBA" id="ARBA00010042"/>
    </source>
</evidence>
<evidence type="ECO:0000256" key="1">
    <source>
        <dbReference type="ARBA" id="ARBA00004123"/>
    </source>
</evidence>
<evidence type="ECO:0000259" key="8">
    <source>
        <dbReference type="Pfam" id="PF03941"/>
    </source>
</evidence>
<evidence type="ECO:0000313" key="10">
    <source>
        <dbReference type="Proteomes" id="UP001311799"/>
    </source>
</evidence>
<keyword evidence="10" id="KW-1185">Reference proteome</keyword>
<dbReference type="AlphaFoldDB" id="A0AAV9XVL6"/>
<keyword evidence="6" id="KW-0539">Nucleus</keyword>
<dbReference type="Pfam" id="PF03941">
    <property type="entry name" value="INCENP_ARK-bind"/>
    <property type="match status" value="1"/>
</dbReference>
<evidence type="ECO:0000313" key="9">
    <source>
        <dbReference type="EMBL" id="KAK6588154.1"/>
    </source>
</evidence>
<comment type="caution">
    <text evidence="9">The sequence shown here is derived from an EMBL/GenBank/DDBJ whole genome shotgun (WGS) entry which is preliminary data.</text>
</comment>
<dbReference type="EMBL" id="JAWDEY010000035">
    <property type="protein sequence ID" value="KAK6588154.1"/>
    <property type="molecule type" value="Genomic_DNA"/>
</dbReference>
<dbReference type="GO" id="GO:0005819">
    <property type="term" value="C:spindle"/>
    <property type="evidence" value="ECO:0007669"/>
    <property type="project" value="UniProtKB-SubCell"/>
</dbReference>
<name>A0AAV9XVL6_9CRYT</name>
<accession>A0AAV9XVL6</accession>
<evidence type="ECO:0000256" key="5">
    <source>
        <dbReference type="ARBA" id="ARBA00023212"/>
    </source>
</evidence>